<dbReference type="NCBIfam" id="TIGR00562">
    <property type="entry name" value="proto_IX_ox"/>
    <property type="match status" value="1"/>
</dbReference>
<dbReference type="EMBL" id="JAQMWT010000389">
    <property type="protein sequence ID" value="KAJ8602174.1"/>
    <property type="molecule type" value="Genomic_DNA"/>
</dbReference>
<gene>
    <name evidence="17" type="ORF">CTAYLR_003492</name>
</gene>
<keyword evidence="9 15" id="KW-0274">FAD</keyword>
<keyword evidence="11 15" id="KW-0560">Oxidoreductase</keyword>
<evidence type="ECO:0000256" key="10">
    <source>
        <dbReference type="ARBA" id="ARBA00022946"/>
    </source>
</evidence>
<dbReference type="Gene3D" id="1.10.3110.10">
    <property type="entry name" value="protoporphyrinogen ix oxidase, domain 3"/>
    <property type="match status" value="1"/>
</dbReference>
<evidence type="ECO:0000256" key="15">
    <source>
        <dbReference type="RuleBase" id="RU367069"/>
    </source>
</evidence>
<dbReference type="SUPFAM" id="SSF54373">
    <property type="entry name" value="FAD-linked reductases, C-terminal domain"/>
    <property type="match status" value="1"/>
</dbReference>
<evidence type="ECO:0000313" key="17">
    <source>
        <dbReference type="EMBL" id="KAJ8602174.1"/>
    </source>
</evidence>
<evidence type="ECO:0000256" key="6">
    <source>
        <dbReference type="ARBA" id="ARBA00022528"/>
    </source>
</evidence>
<evidence type="ECO:0000256" key="3">
    <source>
        <dbReference type="ARBA" id="ARBA00005073"/>
    </source>
</evidence>
<dbReference type="AlphaFoldDB" id="A0AAD7XL48"/>
<organism evidence="17 18">
    <name type="scientific">Chrysophaeum taylorii</name>
    <dbReference type="NCBI Taxonomy" id="2483200"/>
    <lineage>
        <taxon>Eukaryota</taxon>
        <taxon>Sar</taxon>
        <taxon>Stramenopiles</taxon>
        <taxon>Ochrophyta</taxon>
        <taxon>Pelagophyceae</taxon>
        <taxon>Pelagomonadales</taxon>
        <taxon>Pelagomonadaceae</taxon>
        <taxon>Chrysophaeum</taxon>
    </lineage>
</organism>
<keyword evidence="18" id="KW-1185">Reference proteome</keyword>
<feature type="domain" description="Amine oxidase" evidence="16">
    <location>
        <begin position="41"/>
        <end position="491"/>
    </location>
</feature>
<dbReference type="Gene3D" id="3.90.660.20">
    <property type="entry name" value="Protoporphyrinogen oxidase, mitochondrial, domain 2"/>
    <property type="match status" value="1"/>
</dbReference>
<keyword evidence="13 15" id="KW-0627">Porphyrin biosynthesis</keyword>
<dbReference type="Pfam" id="PF01593">
    <property type="entry name" value="Amino_oxidase"/>
    <property type="match status" value="1"/>
</dbReference>
<evidence type="ECO:0000256" key="9">
    <source>
        <dbReference type="ARBA" id="ARBA00022827"/>
    </source>
</evidence>
<comment type="cofactor">
    <cofactor evidence="15">
        <name>FAD</name>
        <dbReference type="ChEBI" id="CHEBI:57692"/>
    </cofactor>
    <text evidence="15">Binds 1 FAD per subunit.</text>
</comment>
<evidence type="ECO:0000256" key="13">
    <source>
        <dbReference type="ARBA" id="ARBA00023244"/>
    </source>
</evidence>
<dbReference type="InterPro" id="IPR050464">
    <property type="entry name" value="Zeta_carotene_desat/Oxidored"/>
</dbReference>
<evidence type="ECO:0000256" key="12">
    <source>
        <dbReference type="ARBA" id="ARBA00023133"/>
    </source>
</evidence>
<evidence type="ECO:0000256" key="5">
    <source>
        <dbReference type="ARBA" id="ARBA00012867"/>
    </source>
</evidence>
<evidence type="ECO:0000256" key="2">
    <source>
        <dbReference type="ARBA" id="ARBA00004229"/>
    </source>
</evidence>
<dbReference type="GO" id="GO:0005743">
    <property type="term" value="C:mitochondrial inner membrane"/>
    <property type="evidence" value="ECO:0007669"/>
    <property type="project" value="UniProtKB-SubCell"/>
</dbReference>
<dbReference type="EC" id="1.3.3.4" evidence="5 15"/>
<keyword evidence="7 15" id="KW-0285">Flavoprotein</keyword>
<comment type="similarity">
    <text evidence="4 15">Belongs to the protoporphyrinogen/coproporphyrinogen oxidase family. Protoporphyrinogen oxidase subfamily.</text>
</comment>
<evidence type="ECO:0000259" key="16">
    <source>
        <dbReference type="Pfam" id="PF01593"/>
    </source>
</evidence>
<proteinExistence type="inferred from homology"/>
<dbReference type="SUPFAM" id="SSF51905">
    <property type="entry name" value="FAD/NAD(P)-binding domain"/>
    <property type="match status" value="1"/>
</dbReference>
<evidence type="ECO:0000256" key="8">
    <source>
        <dbReference type="ARBA" id="ARBA00022640"/>
    </source>
</evidence>
<dbReference type="InterPro" id="IPR036188">
    <property type="entry name" value="FAD/NAD-bd_sf"/>
</dbReference>
<dbReference type="FunFam" id="1.10.3110.10:FF:000002">
    <property type="entry name" value="Protoporphyrinogen oxidase"/>
    <property type="match status" value="1"/>
</dbReference>
<name>A0AAD7XL48_9STRA</name>
<dbReference type="InterPro" id="IPR002937">
    <property type="entry name" value="Amino_oxidase"/>
</dbReference>
<accession>A0AAD7XL48</accession>
<evidence type="ECO:0000256" key="1">
    <source>
        <dbReference type="ARBA" id="ARBA00002600"/>
    </source>
</evidence>
<evidence type="ECO:0000313" key="18">
    <source>
        <dbReference type="Proteomes" id="UP001230188"/>
    </source>
</evidence>
<dbReference type="PANTHER" id="PTHR42923:SF3">
    <property type="entry name" value="PROTOPORPHYRINOGEN OXIDASE"/>
    <property type="match status" value="1"/>
</dbReference>
<keyword evidence="8" id="KW-0934">Plastid</keyword>
<dbReference type="PANTHER" id="PTHR42923">
    <property type="entry name" value="PROTOPORPHYRINOGEN OXIDASE"/>
    <property type="match status" value="1"/>
</dbReference>
<dbReference type="GO" id="GO:0006782">
    <property type="term" value="P:protoporphyrinogen IX biosynthetic process"/>
    <property type="evidence" value="ECO:0007669"/>
    <property type="project" value="UniProtKB-UniRule"/>
</dbReference>
<dbReference type="Gene3D" id="3.50.50.60">
    <property type="entry name" value="FAD/NAD(P)-binding domain"/>
    <property type="match status" value="1"/>
</dbReference>
<evidence type="ECO:0000256" key="11">
    <source>
        <dbReference type="ARBA" id="ARBA00023002"/>
    </source>
</evidence>
<keyword evidence="10" id="KW-0809">Transit peptide</keyword>
<keyword evidence="6" id="KW-0150">Chloroplast</keyword>
<reference evidence="17" key="1">
    <citation type="submission" date="2023-01" db="EMBL/GenBank/DDBJ databases">
        <title>Metagenome sequencing of chrysophaentin producing Chrysophaeum taylorii.</title>
        <authorList>
            <person name="Davison J."/>
            <person name="Bewley C."/>
        </authorList>
    </citation>
    <scope>NUCLEOTIDE SEQUENCE</scope>
    <source>
        <strain evidence="17">NIES-1699</strain>
    </source>
</reference>
<comment type="caution">
    <text evidence="17">The sequence shown here is derived from an EMBL/GenBank/DDBJ whole genome shotgun (WGS) entry which is preliminary data.</text>
</comment>
<comment type="catalytic activity">
    <reaction evidence="14 15">
        <text>protoporphyrinogen IX + 3 O2 = protoporphyrin IX + 3 H2O2</text>
        <dbReference type="Rhea" id="RHEA:25576"/>
        <dbReference type="ChEBI" id="CHEBI:15379"/>
        <dbReference type="ChEBI" id="CHEBI:16240"/>
        <dbReference type="ChEBI" id="CHEBI:57306"/>
        <dbReference type="ChEBI" id="CHEBI:57307"/>
        <dbReference type="EC" id="1.3.3.4"/>
    </reaction>
</comment>
<dbReference type="Proteomes" id="UP001230188">
    <property type="component" value="Unassembled WGS sequence"/>
</dbReference>
<protein>
    <recommendedName>
        <fullName evidence="5 15">Protoporphyrinogen oxidase</fullName>
        <ecNumber evidence="5 15">1.3.3.4</ecNumber>
    </recommendedName>
</protein>
<keyword evidence="12 15" id="KW-0350">Heme biosynthesis</keyword>
<comment type="subcellular location">
    <subcellularLocation>
        <location evidence="15">Mitochondrion inner membrane</location>
    </subcellularLocation>
    <subcellularLocation>
        <location evidence="2">Plastid</location>
        <location evidence="2">Chloroplast</location>
    </subcellularLocation>
</comment>
<dbReference type="GO" id="GO:0004729">
    <property type="term" value="F:oxygen-dependent protoporphyrinogen oxidase activity"/>
    <property type="evidence" value="ECO:0007669"/>
    <property type="project" value="UniProtKB-UniRule"/>
</dbReference>
<dbReference type="InterPro" id="IPR004572">
    <property type="entry name" value="Protoporphyrinogen_oxidase"/>
</dbReference>
<evidence type="ECO:0000256" key="7">
    <source>
        <dbReference type="ARBA" id="ARBA00022630"/>
    </source>
</evidence>
<evidence type="ECO:0000256" key="4">
    <source>
        <dbReference type="ARBA" id="ARBA00010551"/>
    </source>
</evidence>
<comment type="function">
    <text evidence="1 15">Catalyzes the 6-electron oxidation of protoporphyrinogen-IX to form protoporphyrin-IX.</text>
</comment>
<comment type="pathway">
    <text evidence="3 15">Porphyrin-containing compound metabolism; protoporphyrin-IX biosynthesis; protoporphyrin-IX from protoporphyrinogen-IX: step 1/1.</text>
</comment>
<evidence type="ECO:0000256" key="14">
    <source>
        <dbReference type="ARBA" id="ARBA00047554"/>
    </source>
</evidence>
<sequence>MRVLLSFAILVDGLAPPHGVLRAPSTEVLVVGSGVSGSCLAHYLSPKARVLLTEARDVVGGNVISKERDGFVWEEGPNSFQPTPAIMRTAYETGIADELVLADKRLPPWVYFEGKLRPLPKNLPGDLLNFDLLSWPGKIRAGLGAVGFAAPPPSSEEESIEDFVVRHLGRETFERIIDPFVSGVYAGDPKKLSMRAALRKIFRLETLSFNGGLVPGALVRFREIADEKKKNPPDPRWPTYQAGELGSFRNGLQTLPTAIKNKLLQNGHSVETSWRLSELSRVDGGWEAVFETPNGPRAVHAKAVACTAPAHAIGRLIEPLDATTARALDKVYYPPVASVTVAYPKSAFKMDLKGFGNLNPRSQKIRTLGTIWSSSLFPGRCPPDYNLLLNYVGGSRDVAIKDLSREEILAQVDADLRKTLLRADAPGPTLLGIRLWPAAIPQYEKRHLEDVVAVVDDFESNHPGLYLGGNYRTGVAFGDCVQFGLDQAAKIQAYLDESAAAVPNNNVEEAVMTMVGGDEAKTGVNRVDANVGCLVFVARSSCMGHDRVLYAKMEDF</sequence>
<dbReference type="GO" id="GO:0009507">
    <property type="term" value="C:chloroplast"/>
    <property type="evidence" value="ECO:0007669"/>
    <property type="project" value="UniProtKB-SubCell"/>
</dbReference>